<keyword evidence="3" id="KW-1185">Reference proteome</keyword>
<dbReference type="GeneID" id="31016940"/>
<dbReference type="RefSeq" id="XP_020134088.1">
    <property type="nucleotide sequence ID" value="XM_020276679.1"/>
</dbReference>
<gene>
    <name evidence="2" type="ORF">BKCO1_500010</name>
</gene>
<evidence type="ECO:0000313" key="2">
    <source>
        <dbReference type="EMBL" id="OJD38060.1"/>
    </source>
</evidence>
<protein>
    <recommendedName>
        <fullName evidence="4">BTB domain-containing protein</fullName>
    </recommendedName>
</protein>
<feature type="compositionally biased region" description="Basic and acidic residues" evidence="1">
    <location>
        <begin position="257"/>
        <end position="266"/>
    </location>
</feature>
<evidence type="ECO:0008006" key="4">
    <source>
        <dbReference type="Google" id="ProtNLM"/>
    </source>
</evidence>
<reference evidence="2 3" key="1">
    <citation type="submission" date="2016-10" db="EMBL/GenBank/DDBJ databases">
        <title>Proteomics and genomics reveal pathogen-plant mechanisms compatible with a hemibiotrophic lifestyle of Diplodia corticola.</title>
        <authorList>
            <person name="Fernandes I."/>
            <person name="De Jonge R."/>
            <person name="Van De Peer Y."/>
            <person name="Devreese B."/>
            <person name="Alves A."/>
            <person name="Esteves A.C."/>
        </authorList>
    </citation>
    <scope>NUCLEOTIDE SEQUENCE [LARGE SCALE GENOMIC DNA]</scope>
    <source>
        <strain evidence="2 3">CBS 112549</strain>
    </source>
</reference>
<comment type="caution">
    <text evidence="2">The sequence shown here is derived from an EMBL/GenBank/DDBJ whole genome shotgun (WGS) entry which is preliminary data.</text>
</comment>
<feature type="region of interest" description="Disordered" evidence="1">
    <location>
        <begin position="244"/>
        <end position="266"/>
    </location>
</feature>
<feature type="compositionally biased region" description="Acidic residues" evidence="1">
    <location>
        <begin position="244"/>
        <end position="256"/>
    </location>
</feature>
<accession>A0A1J9SE10</accession>
<proteinExistence type="predicted"/>
<dbReference type="Proteomes" id="UP000183809">
    <property type="component" value="Unassembled WGS sequence"/>
</dbReference>
<dbReference type="AlphaFoldDB" id="A0A1J9SE10"/>
<evidence type="ECO:0000313" key="3">
    <source>
        <dbReference type="Proteomes" id="UP000183809"/>
    </source>
</evidence>
<evidence type="ECO:0000256" key="1">
    <source>
        <dbReference type="SAM" id="MobiDB-lite"/>
    </source>
</evidence>
<dbReference type="OrthoDB" id="194443at2759"/>
<dbReference type="STRING" id="236234.A0A1J9SE10"/>
<dbReference type="EMBL" id="MNUE01000005">
    <property type="protein sequence ID" value="OJD38060.1"/>
    <property type="molecule type" value="Genomic_DNA"/>
</dbReference>
<organism evidence="2 3">
    <name type="scientific">Diplodia corticola</name>
    <dbReference type="NCBI Taxonomy" id="236234"/>
    <lineage>
        <taxon>Eukaryota</taxon>
        <taxon>Fungi</taxon>
        <taxon>Dikarya</taxon>
        <taxon>Ascomycota</taxon>
        <taxon>Pezizomycotina</taxon>
        <taxon>Dothideomycetes</taxon>
        <taxon>Dothideomycetes incertae sedis</taxon>
        <taxon>Botryosphaeriales</taxon>
        <taxon>Botryosphaeriaceae</taxon>
        <taxon>Diplodia</taxon>
    </lineage>
</organism>
<sequence>MATPPSSMPAAERKLTRSSLNFRSSVISVFVAMNRVEPFMLHRDLITATSRLFHQHRFDSVVHLPHETPALFEVYAEWVYSNRSSAILQNLRAHEVVHRADGSGQLDQPGADHLLGLAILGERLRDVTFKNAVVDAYVDMLMTGCICPTHFAKAIYEGLPRGNGFARLYVDVWCWNSDESWFEELEERDDPNSAPGAFWLDVVKRRIQLGRRVYDARIKAPWVANRAQYYEVEGEMVLDDEENAEQAVGTEDDDIDVLVKPEPKSR</sequence>
<name>A0A1J9SE10_9PEZI</name>